<comment type="caution">
    <text evidence="9">The sequence shown here is derived from an EMBL/GenBank/DDBJ whole genome shotgun (WGS) entry which is preliminary data.</text>
</comment>
<feature type="region of interest" description="Disordered" evidence="6">
    <location>
        <begin position="206"/>
        <end position="231"/>
    </location>
</feature>
<dbReference type="PANTHER" id="PTHR11562">
    <property type="entry name" value="CATION EFFLUX PROTEIN/ ZINC TRANSPORTER"/>
    <property type="match status" value="1"/>
</dbReference>
<keyword evidence="4 7" id="KW-1133">Transmembrane helix</keyword>
<evidence type="ECO:0000256" key="1">
    <source>
        <dbReference type="ARBA" id="ARBA00004141"/>
    </source>
</evidence>
<organism evidence="9 10">
    <name type="scientific">Noviherbaspirillum album</name>
    <dbReference type="NCBI Taxonomy" id="3080276"/>
    <lineage>
        <taxon>Bacteria</taxon>
        <taxon>Pseudomonadati</taxon>
        <taxon>Pseudomonadota</taxon>
        <taxon>Betaproteobacteria</taxon>
        <taxon>Burkholderiales</taxon>
        <taxon>Oxalobacteraceae</taxon>
        <taxon>Noviherbaspirillum</taxon>
    </lineage>
</organism>
<keyword evidence="3" id="KW-0813">Transport</keyword>
<dbReference type="EMBL" id="JAWIIV010000054">
    <property type="protein sequence ID" value="MEC4723445.1"/>
    <property type="molecule type" value="Genomic_DNA"/>
</dbReference>
<keyword evidence="2 7" id="KW-0812">Transmembrane</keyword>
<dbReference type="InterPro" id="IPR050681">
    <property type="entry name" value="CDF/SLC30A"/>
</dbReference>
<feature type="transmembrane region" description="Helical" evidence="7">
    <location>
        <begin position="154"/>
        <end position="171"/>
    </location>
</feature>
<evidence type="ECO:0000256" key="2">
    <source>
        <dbReference type="ARBA" id="ARBA00022692"/>
    </source>
</evidence>
<evidence type="ECO:0000256" key="3">
    <source>
        <dbReference type="ARBA" id="ARBA00022906"/>
    </source>
</evidence>
<proteinExistence type="predicted"/>
<comment type="subcellular location">
    <subcellularLocation>
        <location evidence="1">Membrane</location>
        <topology evidence="1">Multi-pass membrane protein</topology>
    </subcellularLocation>
</comment>
<protein>
    <submittedName>
        <fullName evidence="9">Cation transporter</fullName>
    </submittedName>
</protein>
<accession>A0ABU6JJJ0</accession>
<sequence length="231" mass="24183">MSAHCCAHLPAPSPARDPRYRRALWIALLVNAAMFGVEFVGGMHSGSTSLLADALDFFGDAANYGVSLLVLSMAAAWRSRAALLKGLSMGAFGCFVLAQTAWSIAQGIPPEPATMGIVGLLALLANLGVAALLYAYRSGDANMRSVWLCTRNDAIGNAAVMLAAAGVFGTGSGWPDWSVAALMSALALSASYTVVRGALAELRSRHDNDARDNAARKHSDKHAHTHAGHNH</sequence>
<dbReference type="PANTHER" id="PTHR11562:SF17">
    <property type="entry name" value="RE54080P-RELATED"/>
    <property type="match status" value="1"/>
</dbReference>
<keyword evidence="5 7" id="KW-0472">Membrane</keyword>
<name>A0ABU6JJJ0_9BURK</name>
<feature type="transmembrane region" description="Helical" evidence="7">
    <location>
        <begin position="89"/>
        <end position="108"/>
    </location>
</feature>
<dbReference type="Pfam" id="PF01545">
    <property type="entry name" value="Cation_efflux"/>
    <property type="match status" value="1"/>
</dbReference>
<dbReference type="InterPro" id="IPR058533">
    <property type="entry name" value="Cation_efflux_TM"/>
</dbReference>
<feature type="compositionally biased region" description="Basic and acidic residues" evidence="6">
    <location>
        <begin position="206"/>
        <end position="217"/>
    </location>
</feature>
<evidence type="ECO:0000313" key="10">
    <source>
        <dbReference type="Proteomes" id="UP001352263"/>
    </source>
</evidence>
<evidence type="ECO:0000313" key="9">
    <source>
        <dbReference type="EMBL" id="MEC4723445.1"/>
    </source>
</evidence>
<dbReference type="Gene3D" id="1.20.1510.10">
    <property type="entry name" value="Cation efflux protein transmembrane domain"/>
    <property type="match status" value="1"/>
</dbReference>
<feature type="transmembrane region" description="Helical" evidence="7">
    <location>
        <begin position="23"/>
        <end position="41"/>
    </location>
</feature>
<feature type="transmembrane region" description="Helical" evidence="7">
    <location>
        <begin position="177"/>
        <end position="195"/>
    </location>
</feature>
<feature type="transmembrane region" description="Helical" evidence="7">
    <location>
        <begin position="114"/>
        <end position="134"/>
    </location>
</feature>
<gene>
    <name evidence="9" type="ORF">RY831_30340</name>
</gene>
<keyword evidence="3" id="KW-0864">Zinc transport</keyword>
<dbReference type="RefSeq" id="WP_326510058.1">
    <property type="nucleotide sequence ID" value="NZ_JAWIIV010000054.1"/>
</dbReference>
<reference evidence="9 10" key="1">
    <citation type="submission" date="2023-10" db="EMBL/GenBank/DDBJ databases">
        <title>Noviherbaspirillum sp. CPCC 100848 genome assembly.</title>
        <authorList>
            <person name="Li X.Y."/>
            <person name="Fang X.M."/>
        </authorList>
    </citation>
    <scope>NUCLEOTIDE SEQUENCE [LARGE SCALE GENOMIC DNA]</scope>
    <source>
        <strain evidence="9 10">CPCC 100848</strain>
    </source>
</reference>
<dbReference type="SUPFAM" id="SSF161111">
    <property type="entry name" value="Cation efflux protein transmembrane domain-like"/>
    <property type="match status" value="1"/>
</dbReference>
<feature type="compositionally biased region" description="Basic residues" evidence="6">
    <location>
        <begin position="218"/>
        <end position="231"/>
    </location>
</feature>
<dbReference type="InterPro" id="IPR027469">
    <property type="entry name" value="Cation_efflux_TMD_sf"/>
</dbReference>
<feature type="transmembrane region" description="Helical" evidence="7">
    <location>
        <begin position="61"/>
        <end position="77"/>
    </location>
</feature>
<evidence type="ECO:0000256" key="7">
    <source>
        <dbReference type="SAM" id="Phobius"/>
    </source>
</evidence>
<keyword evidence="3" id="KW-0406">Ion transport</keyword>
<feature type="domain" description="Cation efflux protein transmembrane" evidence="8">
    <location>
        <begin position="24"/>
        <end position="202"/>
    </location>
</feature>
<keyword evidence="10" id="KW-1185">Reference proteome</keyword>
<dbReference type="Proteomes" id="UP001352263">
    <property type="component" value="Unassembled WGS sequence"/>
</dbReference>
<evidence type="ECO:0000259" key="8">
    <source>
        <dbReference type="Pfam" id="PF01545"/>
    </source>
</evidence>
<evidence type="ECO:0000256" key="5">
    <source>
        <dbReference type="ARBA" id="ARBA00023136"/>
    </source>
</evidence>
<keyword evidence="3" id="KW-0862">Zinc</keyword>
<evidence type="ECO:0000256" key="6">
    <source>
        <dbReference type="SAM" id="MobiDB-lite"/>
    </source>
</evidence>
<evidence type="ECO:0000256" key="4">
    <source>
        <dbReference type="ARBA" id="ARBA00022989"/>
    </source>
</evidence>